<proteinExistence type="predicted"/>
<evidence type="ECO:0000256" key="1">
    <source>
        <dbReference type="SAM" id="MobiDB-lite"/>
    </source>
</evidence>
<evidence type="ECO:0000313" key="2">
    <source>
        <dbReference type="EMBL" id="TSJ84194.1"/>
    </source>
</evidence>
<accession>A0A556R5N4</accession>
<dbReference type="RefSeq" id="WP_144085027.1">
    <property type="nucleotide sequence ID" value="NZ_JACFRS010000001.1"/>
</dbReference>
<feature type="region of interest" description="Disordered" evidence="1">
    <location>
        <begin position="1"/>
        <end position="78"/>
    </location>
</feature>
<name>A0A556R5N4_9BIFI</name>
<feature type="compositionally biased region" description="Basic and acidic residues" evidence="1">
    <location>
        <begin position="1"/>
        <end position="12"/>
    </location>
</feature>
<dbReference type="AlphaFoldDB" id="A0A556R5N4"/>
<feature type="compositionally biased region" description="Basic residues" evidence="1">
    <location>
        <begin position="20"/>
        <end position="29"/>
    </location>
</feature>
<gene>
    <name evidence="2" type="ORF">FPK30_01650</name>
</gene>
<evidence type="ECO:0000313" key="3">
    <source>
        <dbReference type="Proteomes" id="UP000316508"/>
    </source>
</evidence>
<organism evidence="2 3">
    <name type="scientific">Bifidobacterium apousia</name>
    <dbReference type="NCBI Taxonomy" id="2750996"/>
    <lineage>
        <taxon>Bacteria</taxon>
        <taxon>Bacillati</taxon>
        <taxon>Actinomycetota</taxon>
        <taxon>Actinomycetes</taxon>
        <taxon>Bifidobacteriales</taxon>
        <taxon>Bifidobacteriaceae</taxon>
        <taxon>Bifidobacterium</taxon>
    </lineage>
</organism>
<sequence length="78" mass="9016">MAKDDQPERGKQPGEPAASHPRRHRRVVRPGRERFDVDGTEEDPQDRVCAQDRLDGDDRRILGELPPHWGLFPHERGD</sequence>
<keyword evidence="3" id="KW-1185">Reference proteome</keyword>
<feature type="compositionally biased region" description="Basic and acidic residues" evidence="1">
    <location>
        <begin position="45"/>
        <end position="62"/>
    </location>
</feature>
<comment type="caution">
    <text evidence="2">The sequence shown here is derived from an EMBL/GenBank/DDBJ whole genome shotgun (WGS) entry which is preliminary data.</text>
</comment>
<evidence type="ECO:0008006" key="4">
    <source>
        <dbReference type="Google" id="ProtNLM"/>
    </source>
</evidence>
<dbReference type="EMBL" id="VMHK01000001">
    <property type="protein sequence ID" value="TSJ84194.1"/>
    <property type="molecule type" value="Genomic_DNA"/>
</dbReference>
<reference evidence="2 3" key="1">
    <citation type="submission" date="2019-07" db="EMBL/GenBank/DDBJ databases">
        <title>Bifidobacterium asteroides genomes.</title>
        <authorList>
            <person name="Zheng H."/>
        </authorList>
    </citation>
    <scope>NUCLEOTIDE SEQUENCE [LARGE SCALE GENOMIC DNA]</scope>
    <source>
        <strain evidence="2 3">W8102</strain>
    </source>
</reference>
<protein>
    <recommendedName>
        <fullName evidence="4">Superfamily I DNA and RNA helicase</fullName>
    </recommendedName>
</protein>
<dbReference type="Proteomes" id="UP000316508">
    <property type="component" value="Unassembled WGS sequence"/>
</dbReference>